<evidence type="ECO:0000313" key="1">
    <source>
        <dbReference type="EMBL" id="KAK3347653.1"/>
    </source>
</evidence>
<name>A0AAE0JGW0_9PEZI</name>
<reference evidence="1" key="2">
    <citation type="submission" date="2023-06" db="EMBL/GenBank/DDBJ databases">
        <authorList>
            <consortium name="Lawrence Berkeley National Laboratory"/>
            <person name="Haridas S."/>
            <person name="Hensen N."/>
            <person name="Bonometti L."/>
            <person name="Westerberg I."/>
            <person name="Brannstrom I.O."/>
            <person name="Guillou S."/>
            <person name="Cros-Aarteil S."/>
            <person name="Calhoun S."/>
            <person name="Kuo A."/>
            <person name="Mondo S."/>
            <person name="Pangilinan J."/>
            <person name="Riley R."/>
            <person name="Labutti K."/>
            <person name="Andreopoulos B."/>
            <person name="Lipzen A."/>
            <person name="Chen C."/>
            <person name="Yanf M."/>
            <person name="Daum C."/>
            <person name="Ng V."/>
            <person name="Clum A."/>
            <person name="Steindorff A."/>
            <person name="Ohm R."/>
            <person name="Martin F."/>
            <person name="Silar P."/>
            <person name="Natvig D."/>
            <person name="Lalanne C."/>
            <person name="Gautier V."/>
            <person name="Ament-Velasquez S.L."/>
            <person name="Kruys A."/>
            <person name="Hutchinson M.I."/>
            <person name="Powell A.J."/>
            <person name="Barry K."/>
            <person name="Miller A.N."/>
            <person name="Grigoriev I.V."/>
            <person name="Debuchy R."/>
            <person name="Gladieux P."/>
            <person name="Thoren M.H."/>
            <person name="Johannesson H."/>
        </authorList>
    </citation>
    <scope>NUCLEOTIDE SEQUENCE</scope>
    <source>
        <strain evidence="1">CBS 560.94</strain>
    </source>
</reference>
<dbReference type="EMBL" id="JAUEPP010000003">
    <property type="protein sequence ID" value="KAK3347653.1"/>
    <property type="molecule type" value="Genomic_DNA"/>
</dbReference>
<reference evidence="1" key="1">
    <citation type="journal article" date="2023" name="Mol. Phylogenet. Evol.">
        <title>Genome-scale phylogeny and comparative genomics of the fungal order Sordariales.</title>
        <authorList>
            <person name="Hensen N."/>
            <person name="Bonometti L."/>
            <person name="Westerberg I."/>
            <person name="Brannstrom I.O."/>
            <person name="Guillou S."/>
            <person name="Cros-Aarteil S."/>
            <person name="Calhoun S."/>
            <person name="Haridas S."/>
            <person name="Kuo A."/>
            <person name="Mondo S."/>
            <person name="Pangilinan J."/>
            <person name="Riley R."/>
            <person name="LaButti K."/>
            <person name="Andreopoulos B."/>
            <person name="Lipzen A."/>
            <person name="Chen C."/>
            <person name="Yan M."/>
            <person name="Daum C."/>
            <person name="Ng V."/>
            <person name="Clum A."/>
            <person name="Steindorff A."/>
            <person name="Ohm R.A."/>
            <person name="Martin F."/>
            <person name="Silar P."/>
            <person name="Natvig D.O."/>
            <person name="Lalanne C."/>
            <person name="Gautier V."/>
            <person name="Ament-Velasquez S.L."/>
            <person name="Kruys A."/>
            <person name="Hutchinson M.I."/>
            <person name="Powell A.J."/>
            <person name="Barry K."/>
            <person name="Miller A.N."/>
            <person name="Grigoriev I.V."/>
            <person name="Debuchy R."/>
            <person name="Gladieux P."/>
            <person name="Hiltunen Thoren M."/>
            <person name="Johannesson H."/>
        </authorList>
    </citation>
    <scope>NUCLEOTIDE SEQUENCE</scope>
    <source>
        <strain evidence="1">CBS 560.94</strain>
    </source>
</reference>
<dbReference type="AlphaFoldDB" id="A0AAE0JGW0"/>
<organism evidence="1 2">
    <name type="scientific">Neurospora tetraspora</name>
    <dbReference type="NCBI Taxonomy" id="94610"/>
    <lineage>
        <taxon>Eukaryota</taxon>
        <taxon>Fungi</taxon>
        <taxon>Dikarya</taxon>
        <taxon>Ascomycota</taxon>
        <taxon>Pezizomycotina</taxon>
        <taxon>Sordariomycetes</taxon>
        <taxon>Sordariomycetidae</taxon>
        <taxon>Sordariales</taxon>
        <taxon>Sordariaceae</taxon>
        <taxon>Neurospora</taxon>
    </lineage>
</organism>
<proteinExistence type="predicted"/>
<evidence type="ECO:0000313" key="2">
    <source>
        <dbReference type="Proteomes" id="UP001278500"/>
    </source>
</evidence>
<protein>
    <submittedName>
        <fullName evidence="1">Uncharacterized protein</fullName>
    </submittedName>
</protein>
<dbReference type="RefSeq" id="XP_062682735.1">
    <property type="nucleotide sequence ID" value="XM_062825515.1"/>
</dbReference>
<dbReference type="GeneID" id="87862669"/>
<gene>
    <name evidence="1" type="ORF">B0H65DRAFT_441259</name>
</gene>
<accession>A0AAE0JGW0</accession>
<sequence>MLTRSQSRGKQQEATEAWEILEASTILMSMASSVIDEGHQPVDKLPSPNIAVFAPAQGQAGRSPLIKRRRDHLRVKLAASLSADQLVFIREVATDLIRESRNASDLLELKREAITHGSALDMCCPKIFEDEFTVKKMILSFEVVDLVDEELRALGLSRFCGYLWIFT</sequence>
<dbReference type="Proteomes" id="UP001278500">
    <property type="component" value="Unassembled WGS sequence"/>
</dbReference>
<keyword evidence="2" id="KW-1185">Reference proteome</keyword>
<comment type="caution">
    <text evidence="1">The sequence shown here is derived from an EMBL/GenBank/DDBJ whole genome shotgun (WGS) entry which is preliminary data.</text>
</comment>